<evidence type="ECO:0000313" key="10">
    <source>
        <dbReference type="Proteomes" id="UP000236291"/>
    </source>
</evidence>
<dbReference type="GO" id="GO:0005975">
    <property type="term" value="P:carbohydrate metabolic process"/>
    <property type="evidence" value="ECO:0007669"/>
    <property type="project" value="InterPro"/>
</dbReference>
<comment type="similarity">
    <text evidence="2 8">Belongs to the glycosyl hydrolase 17 family.</text>
</comment>
<dbReference type="Pfam" id="PF00332">
    <property type="entry name" value="Glyco_hydro_17"/>
    <property type="match status" value="1"/>
</dbReference>
<evidence type="ECO:0000256" key="5">
    <source>
        <dbReference type="ARBA" id="ARBA00023295"/>
    </source>
</evidence>
<dbReference type="AlphaFoldDB" id="A0A2K3M6B9"/>
<dbReference type="PANTHER" id="PTHR32227">
    <property type="entry name" value="GLUCAN ENDO-1,3-BETA-GLUCOSIDASE BG1-RELATED-RELATED"/>
    <property type="match status" value="1"/>
</dbReference>
<dbReference type="InterPro" id="IPR044965">
    <property type="entry name" value="Glyco_hydro_17_plant"/>
</dbReference>
<dbReference type="SUPFAM" id="SSF51445">
    <property type="entry name" value="(Trans)glycosidases"/>
    <property type="match status" value="1"/>
</dbReference>
<reference evidence="9 10" key="2">
    <citation type="journal article" date="2017" name="Front. Plant Sci.">
        <title>Gene Classification and Mining of Molecular Markers Useful in Red Clover (Trifolium pratense) Breeding.</title>
        <authorList>
            <person name="Istvanek J."/>
            <person name="Dluhosova J."/>
            <person name="Dluhos P."/>
            <person name="Patkova L."/>
            <person name="Nedelnik J."/>
            <person name="Repkova J."/>
        </authorList>
    </citation>
    <scope>NUCLEOTIDE SEQUENCE [LARGE SCALE GENOMIC DNA]</scope>
    <source>
        <strain evidence="10">cv. Tatra</strain>
        <tissue evidence="9">Young leaves</tissue>
    </source>
</reference>
<evidence type="ECO:0000256" key="6">
    <source>
        <dbReference type="ARBA" id="ARBA00033335"/>
    </source>
</evidence>
<evidence type="ECO:0000256" key="4">
    <source>
        <dbReference type="ARBA" id="ARBA00022801"/>
    </source>
</evidence>
<keyword evidence="4" id="KW-0378">Hydrolase</keyword>
<organism evidence="9 10">
    <name type="scientific">Trifolium pratense</name>
    <name type="common">Red clover</name>
    <dbReference type="NCBI Taxonomy" id="57577"/>
    <lineage>
        <taxon>Eukaryota</taxon>
        <taxon>Viridiplantae</taxon>
        <taxon>Streptophyta</taxon>
        <taxon>Embryophyta</taxon>
        <taxon>Tracheophyta</taxon>
        <taxon>Spermatophyta</taxon>
        <taxon>Magnoliopsida</taxon>
        <taxon>eudicotyledons</taxon>
        <taxon>Gunneridae</taxon>
        <taxon>Pentapetalae</taxon>
        <taxon>rosids</taxon>
        <taxon>fabids</taxon>
        <taxon>Fabales</taxon>
        <taxon>Fabaceae</taxon>
        <taxon>Papilionoideae</taxon>
        <taxon>50 kb inversion clade</taxon>
        <taxon>NPAAA clade</taxon>
        <taxon>Hologalegina</taxon>
        <taxon>IRL clade</taxon>
        <taxon>Trifolieae</taxon>
        <taxon>Trifolium</taxon>
    </lineage>
</organism>
<dbReference type="EMBL" id="ASHM01050896">
    <property type="protein sequence ID" value="PNX86320.1"/>
    <property type="molecule type" value="Genomic_DNA"/>
</dbReference>
<protein>
    <recommendedName>
        <fullName evidence="3">glucan endo-1,3-beta-D-glucosidase</fullName>
        <ecNumber evidence="3">3.2.1.39</ecNumber>
    </recommendedName>
    <alternativeName>
        <fullName evidence="6">(1-&gt;3)-beta-glucan endohydrolase</fullName>
    </alternativeName>
    <alternativeName>
        <fullName evidence="7">Beta-1,3-endoglucanase</fullName>
    </alternativeName>
</protein>
<evidence type="ECO:0000313" key="9">
    <source>
        <dbReference type="EMBL" id="PNX86320.1"/>
    </source>
</evidence>
<accession>A0A2K3M6B9</accession>
<proteinExistence type="inferred from homology"/>
<evidence type="ECO:0000256" key="3">
    <source>
        <dbReference type="ARBA" id="ARBA00012780"/>
    </source>
</evidence>
<name>A0A2K3M6B9_TRIPR</name>
<comment type="catalytic activity">
    <reaction evidence="1">
        <text>Hydrolysis of (1-&gt;3)-beta-D-glucosidic linkages in (1-&gt;3)-beta-D-glucans.</text>
        <dbReference type="EC" id="3.2.1.39"/>
    </reaction>
</comment>
<dbReference type="GO" id="GO:0042973">
    <property type="term" value="F:glucan endo-1,3-beta-D-glucosidase activity"/>
    <property type="evidence" value="ECO:0007669"/>
    <property type="project" value="UniProtKB-EC"/>
</dbReference>
<feature type="non-terminal residue" evidence="9">
    <location>
        <position position="95"/>
    </location>
</feature>
<comment type="caution">
    <text evidence="9">The sequence shown here is derived from an EMBL/GenBank/DDBJ whole genome shotgun (WGS) entry which is preliminary data.</text>
</comment>
<sequence>MVSCCYGVGINWGNMATHQLPPKKVVNMLQENGFDKLKLFDADEWVMAALLGTDIEVMLAIPNNMLQEFSMNPKAAESWVYENVTTYLYPGGLNI</sequence>
<evidence type="ECO:0000256" key="8">
    <source>
        <dbReference type="RuleBase" id="RU004335"/>
    </source>
</evidence>
<dbReference type="Gene3D" id="3.20.20.80">
    <property type="entry name" value="Glycosidases"/>
    <property type="match status" value="1"/>
</dbReference>
<evidence type="ECO:0000256" key="7">
    <source>
        <dbReference type="ARBA" id="ARBA00033417"/>
    </source>
</evidence>
<reference evidence="9 10" key="1">
    <citation type="journal article" date="2014" name="Am. J. Bot.">
        <title>Genome assembly and annotation for red clover (Trifolium pratense; Fabaceae).</title>
        <authorList>
            <person name="Istvanek J."/>
            <person name="Jaros M."/>
            <person name="Krenek A."/>
            <person name="Repkova J."/>
        </authorList>
    </citation>
    <scope>NUCLEOTIDE SEQUENCE [LARGE SCALE GENOMIC DNA]</scope>
    <source>
        <strain evidence="10">cv. Tatra</strain>
        <tissue evidence="9">Young leaves</tissue>
    </source>
</reference>
<dbReference type="ExpressionAtlas" id="A0A2K3M6B9">
    <property type="expression patterns" value="baseline"/>
</dbReference>
<keyword evidence="5" id="KW-0326">Glycosidase</keyword>
<dbReference type="InterPro" id="IPR000490">
    <property type="entry name" value="Glyco_hydro_17"/>
</dbReference>
<gene>
    <name evidence="9" type="ORF">L195_g042398</name>
</gene>
<evidence type="ECO:0000256" key="1">
    <source>
        <dbReference type="ARBA" id="ARBA00000382"/>
    </source>
</evidence>
<dbReference type="Proteomes" id="UP000236291">
    <property type="component" value="Unassembled WGS sequence"/>
</dbReference>
<dbReference type="EC" id="3.2.1.39" evidence="3"/>
<dbReference type="InterPro" id="IPR017853">
    <property type="entry name" value="GH"/>
</dbReference>
<dbReference type="STRING" id="57577.A0A2K3M6B9"/>
<evidence type="ECO:0000256" key="2">
    <source>
        <dbReference type="ARBA" id="ARBA00008773"/>
    </source>
</evidence>